<dbReference type="SMART" id="SM00060">
    <property type="entry name" value="FN3"/>
    <property type="match status" value="1"/>
</dbReference>
<evidence type="ECO:0000313" key="6">
    <source>
        <dbReference type="Proteomes" id="UP000321532"/>
    </source>
</evidence>
<evidence type="ECO:0000256" key="1">
    <source>
        <dbReference type="ARBA" id="ARBA00007072"/>
    </source>
</evidence>
<dbReference type="PROSITE" id="PS50853">
    <property type="entry name" value="FN3"/>
    <property type="match status" value="1"/>
</dbReference>
<dbReference type="InterPro" id="IPR036116">
    <property type="entry name" value="FN3_sf"/>
</dbReference>
<evidence type="ECO:0000256" key="2">
    <source>
        <dbReference type="ARBA" id="ARBA00023277"/>
    </source>
</evidence>
<dbReference type="Pfam" id="PF00759">
    <property type="entry name" value="Glyco_hydro_9"/>
    <property type="match status" value="1"/>
</dbReference>
<dbReference type="NCBIfam" id="TIGR04183">
    <property type="entry name" value="Por_Secre_tail"/>
    <property type="match status" value="1"/>
</dbReference>
<dbReference type="InterPro" id="IPR026444">
    <property type="entry name" value="Secre_tail"/>
</dbReference>
<accession>A0A512B2K5</accession>
<dbReference type="GO" id="GO:0008810">
    <property type="term" value="F:cellulase activity"/>
    <property type="evidence" value="ECO:0007669"/>
    <property type="project" value="InterPro"/>
</dbReference>
<comment type="similarity">
    <text evidence="1">Belongs to the glycosyl hydrolase 9 (cellulase E) family.</text>
</comment>
<protein>
    <recommendedName>
        <fullName evidence="4">Fibronectin type-III domain-containing protein</fullName>
    </recommendedName>
</protein>
<dbReference type="AlphaFoldDB" id="A0A512B2K5"/>
<dbReference type="SUPFAM" id="SSF48208">
    <property type="entry name" value="Six-hairpin glycosidases"/>
    <property type="match status" value="1"/>
</dbReference>
<dbReference type="SUPFAM" id="SSF81296">
    <property type="entry name" value="E set domains"/>
    <property type="match status" value="1"/>
</dbReference>
<dbReference type="InterPro" id="IPR004197">
    <property type="entry name" value="Cellulase_Ig-like"/>
</dbReference>
<dbReference type="Pfam" id="PF02927">
    <property type="entry name" value="CelD_N"/>
    <property type="match status" value="1"/>
</dbReference>
<keyword evidence="2" id="KW-0119">Carbohydrate metabolism</keyword>
<dbReference type="Gene3D" id="2.60.120.430">
    <property type="entry name" value="Galactose-binding lectin"/>
    <property type="match status" value="1"/>
</dbReference>
<dbReference type="InterPro" id="IPR012341">
    <property type="entry name" value="6hp_glycosidase-like_sf"/>
</dbReference>
<dbReference type="InterPro" id="IPR008928">
    <property type="entry name" value="6-hairpin_glycosidase_sf"/>
</dbReference>
<dbReference type="EMBL" id="BJYS01000029">
    <property type="protein sequence ID" value="GEO06007.1"/>
    <property type="molecule type" value="Genomic_DNA"/>
</dbReference>
<proteinExistence type="inferred from homology"/>
<dbReference type="CDD" id="cd00063">
    <property type="entry name" value="FN3"/>
    <property type="match status" value="1"/>
</dbReference>
<feature type="domain" description="Fibronectin type-III" evidence="4">
    <location>
        <begin position="622"/>
        <end position="708"/>
    </location>
</feature>
<dbReference type="Proteomes" id="UP000321532">
    <property type="component" value="Unassembled WGS sequence"/>
</dbReference>
<dbReference type="InterPro" id="IPR013783">
    <property type="entry name" value="Ig-like_fold"/>
</dbReference>
<keyword evidence="6" id="KW-1185">Reference proteome</keyword>
<dbReference type="InterPro" id="IPR014756">
    <property type="entry name" value="Ig_E-set"/>
</dbReference>
<gene>
    <name evidence="5" type="ORF">AAE02nite_36710</name>
</gene>
<name>A0A512B2K5_9BACT</name>
<evidence type="ECO:0000259" key="4">
    <source>
        <dbReference type="PROSITE" id="PS50853"/>
    </source>
</evidence>
<dbReference type="InterPro" id="IPR003961">
    <property type="entry name" value="FN3_dom"/>
</dbReference>
<dbReference type="GO" id="GO:0000272">
    <property type="term" value="P:polysaccharide catabolic process"/>
    <property type="evidence" value="ECO:0007669"/>
    <property type="project" value="UniProtKB-KW"/>
</dbReference>
<organism evidence="5 6">
    <name type="scientific">Adhaeribacter aerolatus</name>
    <dbReference type="NCBI Taxonomy" id="670289"/>
    <lineage>
        <taxon>Bacteria</taxon>
        <taxon>Pseudomonadati</taxon>
        <taxon>Bacteroidota</taxon>
        <taxon>Cytophagia</taxon>
        <taxon>Cytophagales</taxon>
        <taxon>Hymenobacteraceae</taxon>
        <taxon>Adhaeribacter</taxon>
    </lineage>
</organism>
<comment type="caution">
    <text evidence="5">The sequence shown here is derived from an EMBL/GenBank/DDBJ whole genome shotgun (WGS) entry which is preliminary data.</text>
</comment>
<dbReference type="Pfam" id="PF00041">
    <property type="entry name" value="fn3"/>
    <property type="match status" value="1"/>
</dbReference>
<dbReference type="Gene3D" id="1.50.10.10">
    <property type="match status" value="1"/>
</dbReference>
<evidence type="ECO:0000313" key="5">
    <source>
        <dbReference type="EMBL" id="GEO06007.1"/>
    </source>
</evidence>
<keyword evidence="3" id="KW-0624">Polysaccharide degradation</keyword>
<dbReference type="Pfam" id="PF18962">
    <property type="entry name" value="Por_Secre_tail"/>
    <property type="match status" value="1"/>
</dbReference>
<reference evidence="5 6" key="1">
    <citation type="submission" date="2019-07" db="EMBL/GenBank/DDBJ databases">
        <title>Whole genome shotgun sequence of Adhaeribacter aerolatus NBRC 106133.</title>
        <authorList>
            <person name="Hosoyama A."/>
            <person name="Uohara A."/>
            <person name="Ohji S."/>
            <person name="Ichikawa N."/>
        </authorList>
    </citation>
    <scope>NUCLEOTIDE SEQUENCE [LARGE SCALE GENOMIC DNA]</scope>
    <source>
        <strain evidence="5 6">NBRC 106133</strain>
    </source>
</reference>
<sequence length="963" mass="107437">MVSVLAAPAQITYHIKVDQFGYFPISNKVAVIADPQQGFNATEEFTAGTGINQYEVRRWDNDEVVFSGTLMVWNNGSTHIQSGDKGWWFDFSAVTTPGSYYIYDTANNVGSFRFEIAETVYQEVLKHAVRTFYYQRLNFAKETPYTDAEWADAASYEGLNQDRYATSRFAKGDMSTVKDLHGGWMDAGDVNKYTTFATSAIIQLMEAYRINPSVFKDNYNIPESGNGIPDLLDEAKWELDFLKRMQNATGTNGFLLKVGVDNYNEVTPLSKDTRPRYYLPECTSATIAGCSMFAVSGVALKNVPALADYGLDLITRAERAWARAKITTSNFSYWQTNCDDGDIKSGDADNTAEQQLENAFVAAVYLYEATGKDEYRNFAELNYTKVRPYKEYWWGPYRMPQHLALLRLTTLPGVSSTVITNIRNQKANMDNLSSITDYISGKDLYRSHMNDEAYHWGHNQARADAGNINLDYITFNINNSRHAQYKEVAEQYIHWMHGVNPMGMVMLSNMYNYGAEKCVNEIFHTWFTNGSDWDNALISPKGPAPGYVPGGPNKSYSDLESEISMAPHQKAYKDWNTNWPDKSWEITENAIYYQAAYVSMLARLMPPDTNLPEDADTEAPSAPSNLIATNISENSIALSWTASTDNVGVAGYDIYNGTNLLQANLTNITYNVTGLSCATNYEFTVKAKDAAGNYSSVSNTASTKSCMVLVANMIYADMIGADWQDVSQACIPNYSNTNPVKTGSSSIKVNYSGNGKLIIGKRNEVITTANTQLQFWTYNTDKNGIKIYTETASGLQSQVLSLKPTKGRWVEVKISISQLGDPASIQKIIIQNNATIAATMYFDEVRLTNVNVITSNSTGGVLEMMVNGKTDESKIATGEAAMNINVYPNPIKEQANFYFQTEKSANATIQLMDYTGRIVLQKEMWVSPGMAHFKLDTAKLAPGPYLIRMIIGKTNFAKKIIKE</sequence>
<evidence type="ECO:0000256" key="3">
    <source>
        <dbReference type="ARBA" id="ARBA00023326"/>
    </source>
</evidence>
<dbReference type="Gene3D" id="2.60.40.10">
    <property type="entry name" value="Immunoglobulins"/>
    <property type="match status" value="2"/>
</dbReference>
<dbReference type="InterPro" id="IPR001701">
    <property type="entry name" value="Glyco_hydro_9"/>
</dbReference>
<dbReference type="SUPFAM" id="SSF49265">
    <property type="entry name" value="Fibronectin type III"/>
    <property type="match status" value="1"/>
</dbReference>
<dbReference type="CDD" id="cd02850">
    <property type="entry name" value="E_set_Cellulase_N"/>
    <property type="match status" value="1"/>
</dbReference>